<accession>A0A1M5BJ01</accession>
<dbReference type="AlphaFoldDB" id="A0A1M5BJ01"/>
<keyword evidence="2" id="KW-1185">Reference proteome</keyword>
<dbReference type="STRING" id="112248.SAMN05444392_12427"/>
<sequence>MAFLLTFIGTMVTLTGIAFTVYNFFQVSKVRDSVDQGIQDGINKMGAEYEQKIETKYLERLIEVEKFSYSSTIVIQKLLLVMEATRKQEQQKLKQDGRKELKQLDFLFHSLISFYIHQNYIHSIFYFEKFMEANPSWIPALRVSLFYLYVNAEVINENIDKFMELARQGSFCYPAYLNKIRQFLNSDQFAEIELRDQNYYLTAWERDMIEQSYIFWEDLFEKPTSTPLSFKDIKIKHWEKFEF</sequence>
<protein>
    <submittedName>
        <fullName evidence="1">Uncharacterized protein</fullName>
    </submittedName>
</protein>
<evidence type="ECO:0000313" key="2">
    <source>
        <dbReference type="Proteomes" id="UP000184476"/>
    </source>
</evidence>
<reference evidence="1 2" key="1">
    <citation type="submission" date="2016-11" db="EMBL/GenBank/DDBJ databases">
        <authorList>
            <person name="Jaros S."/>
            <person name="Januszkiewicz K."/>
            <person name="Wedrychowicz H."/>
        </authorList>
    </citation>
    <scope>NUCLEOTIDE SEQUENCE [LARGE SCALE GENOMIC DNA]</scope>
    <source>
        <strain evidence="1 2">DSM 44666</strain>
    </source>
</reference>
<proteinExistence type="predicted"/>
<dbReference type="OrthoDB" id="643604at1385"/>
<dbReference type="Proteomes" id="UP000184476">
    <property type="component" value="Unassembled WGS sequence"/>
</dbReference>
<organism evidence="1 2">
    <name type="scientific">Seinonella peptonophila</name>
    <dbReference type="NCBI Taxonomy" id="112248"/>
    <lineage>
        <taxon>Bacteria</taxon>
        <taxon>Bacillati</taxon>
        <taxon>Bacillota</taxon>
        <taxon>Bacilli</taxon>
        <taxon>Bacillales</taxon>
        <taxon>Thermoactinomycetaceae</taxon>
        <taxon>Seinonella</taxon>
    </lineage>
</organism>
<evidence type="ECO:0000313" key="1">
    <source>
        <dbReference type="EMBL" id="SHF42396.1"/>
    </source>
</evidence>
<gene>
    <name evidence="1" type="ORF">SAMN05444392_12427</name>
</gene>
<dbReference type="RefSeq" id="WP_073158612.1">
    <property type="nucleotide sequence ID" value="NZ_FQVL01000024.1"/>
</dbReference>
<dbReference type="EMBL" id="FQVL01000024">
    <property type="protein sequence ID" value="SHF42396.1"/>
    <property type="molecule type" value="Genomic_DNA"/>
</dbReference>
<name>A0A1M5BJ01_9BACL</name>